<gene>
    <name evidence="15" type="ORF">NS359_03415</name>
</gene>
<evidence type="ECO:0000256" key="12">
    <source>
        <dbReference type="PIRNR" id="PIRNR015601"/>
    </source>
</evidence>
<evidence type="ECO:0000313" key="15">
    <source>
        <dbReference type="EMBL" id="KTR53398.1"/>
    </source>
</evidence>
<evidence type="ECO:0000256" key="9">
    <source>
        <dbReference type="ARBA" id="ARBA00022691"/>
    </source>
</evidence>
<evidence type="ECO:0000313" key="16">
    <source>
        <dbReference type="Proteomes" id="UP000072763"/>
    </source>
</evidence>
<evidence type="ECO:0000256" key="4">
    <source>
        <dbReference type="ARBA" id="ARBA00013673"/>
    </source>
</evidence>
<dbReference type="GO" id="GO:0005737">
    <property type="term" value="C:cytoplasm"/>
    <property type="evidence" value="ECO:0007669"/>
    <property type="project" value="UniProtKB-SubCell"/>
</dbReference>
<dbReference type="OrthoDB" id="9808126at2"/>
<sequence>MASLYLVEPGRLDGVGVGDPVPLDGAEGRHAVSVARVRVGETLRIADGRGTVVTGAVAATGRDTLTLTVSDVTVDAAPRPALVLVQALAKGGRDEMAVQAATEIGVDRIVPWSAARSVSRWDGVKVEKGRARWAAIAQEAAKQAVRSRVPAVDTPVTTAQLAASAGSSSGGVGSSAAVQSSDVGREARRAVVVLDPVGAVRLSAWEPPADVDEIVLVVGPEGGIDGSEFDRLEAAGAVRVRLGDTVLRTSTAGPAALAVLQTRLGRW</sequence>
<organism evidence="15 16">
    <name type="scientific">Curtobacterium oceanosedimentum</name>
    <dbReference type="NCBI Taxonomy" id="465820"/>
    <lineage>
        <taxon>Bacteria</taxon>
        <taxon>Bacillati</taxon>
        <taxon>Actinomycetota</taxon>
        <taxon>Actinomycetes</taxon>
        <taxon>Micrococcales</taxon>
        <taxon>Microbacteriaceae</taxon>
        <taxon>Curtobacterium</taxon>
    </lineage>
</organism>
<dbReference type="PATRIC" id="fig|465820.4.peg.587"/>
<dbReference type="GO" id="GO:0070475">
    <property type="term" value="P:rRNA base methylation"/>
    <property type="evidence" value="ECO:0007669"/>
    <property type="project" value="TreeGrafter"/>
</dbReference>
<evidence type="ECO:0000259" key="13">
    <source>
        <dbReference type="Pfam" id="PF04452"/>
    </source>
</evidence>
<proteinExistence type="inferred from homology"/>
<dbReference type="Gene3D" id="3.40.1280.10">
    <property type="match status" value="1"/>
</dbReference>
<dbReference type="GO" id="GO:0070042">
    <property type="term" value="F:rRNA (uridine-N3-)-methyltransferase activity"/>
    <property type="evidence" value="ECO:0007669"/>
    <property type="project" value="TreeGrafter"/>
</dbReference>
<evidence type="ECO:0000256" key="10">
    <source>
        <dbReference type="ARBA" id="ARBA00025699"/>
    </source>
</evidence>
<keyword evidence="7 12" id="KW-0489">Methyltransferase</keyword>
<evidence type="ECO:0000256" key="11">
    <source>
        <dbReference type="ARBA" id="ARBA00047944"/>
    </source>
</evidence>
<protein>
    <recommendedName>
        <fullName evidence="4 12">Ribosomal RNA small subunit methyltransferase E</fullName>
        <ecNumber evidence="3 12">2.1.1.193</ecNumber>
    </recommendedName>
</protein>
<dbReference type="STRING" id="465820.NS263_11495"/>
<dbReference type="PANTHER" id="PTHR30027:SF3">
    <property type="entry name" value="16S RRNA (URACIL(1498)-N(3))-METHYLTRANSFERASE"/>
    <property type="match status" value="1"/>
</dbReference>
<evidence type="ECO:0000259" key="14">
    <source>
        <dbReference type="Pfam" id="PF20260"/>
    </source>
</evidence>
<reference evidence="15 16" key="1">
    <citation type="journal article" date="2016" name="Front. Microbiol.">
        <title>Genomic Resource of Rice Seed Associated Bacteria.</title>
        <authorList>
            <person name="Midha S."/>
            <person name="Bansal K."/>
            <person name="Sharma S."/>
            <person name="Kumar N."/>
            <person name="Patil P.P."/>
            <person name="Chaudhry V."/>
            <person name="Patil P.B."/>
        </authorList>
    </citation>
    <scope>NUCLEOTIDE SEQUENCE [LARGE SCALE GENOMIC DNA]</scope>
    <source>
        <strain evidence="15 16">NS359</strain>
    </source>
</reference>
<comment type="function">
    <text evidence="10 12">Specifically methylates the N3 position of the uracil ring of uridine 1498 (m3U1498) in 16S rRNA. Acts on the fully assembled 30S ribosomal subunit.</text>
</comment>
<dbReference type="InterPro" id="IPR046886">
    <property type="entry name" value="RsmE_MTase_dom"/>
</dbReference>
<keyword evidence="9 12" id="KW-0949">S-adenosyl-L-methionine</keyword>
<dbReference type="InterPro" id="IPR015947">
    <property type="entry name" value="PUA-like_sf"/>
</dbReference>
<evidence type="ECO:0000256" key="8">
    <source>
        <dbReference type="ARBA" id="ARBA00022679"/>
    </source>
</evidence>
<dbReference type="NCBIfam" id="TIGR00046">
    <property type="entry name" value="RsmE family RNA methyltransferase"/>
    <property type="match status" value="1"/>
</dbReference>
<feature type="domain" description="Ribosomal RNA small subunit methyltransferase E PUA-like" evidence="14">
    <location>
        <begin position="23"/>
        <end position="69"/>
    </location>
</feature>
<comment type="similarity">
    <text evidence="2 12">Belongs to the RNA methyltransferase RsmE family.</text>
</comment>
<dbReference type="CDD" id="cd18084">
    <property type="entry name" value="RsmE-like"/>
    <property type="match status" value="1"/>
</dbReference>
<keyword evidence="6 12" id="KW-0698">rRNA processing</keyword>
<evidence type="ECO:0000256" key="3">
    <source>
        <dbReference type="ARBA" id="ARBA00012328"/>
    </source>
</evidence>
<evidence type="ECO:0000256" key="7">
    <source>
        <dbReference type="ARBA" id="ARBA00022603"/>
    </source>
</evidence>
<keyword evidence="5 12" id="KW-0963">Cytoplasm</keyword>
<dbReference type="SUPFAM" id="SSF75217">
    <property type="entry name" value="alpha/beta knot"/>
    <property type="match status" value="1"/>
</dbReference>
<dbReference type="Gene3D" id="2.40.240.20">
    <property type="entry name" value="Hypothetical PUA domain-like, domain 1"/>
    <property type="match status" value="1"/>
</dbReference>
<comment type="subcellular location">
    <subcellularLocation>
        <location evidence="1 12">Cytoplasm</location>
    </subcellularLocation>
</comment>
<keyword evidence="8 12" id="KW-0808">Transferase</keyword>
<comment type="caution">
    <text evidence="15">The sequence shown here is derived from an EMBL/GenBank/DDBJ whole genome shotgun (WGS) entry which is preliminary data.</text>
</comment>
<dbReference type="PIRSF" id="PIRSF015601">
    <property type="entry name" value="MTase_slr0722"/>
    <property type="match status" value="1"/>
</dbReference>
<dbReference type="InterPro" id="IPR029026">
    <property type="entry name" value="tRNA_m1G_MTases_N"/>
</dbReference>
<dbReference type="Pfam" id="PF04452">
    <property type="entry name" value="Methyltrans_RNA"/>
    <property type="match status" value="1"/>
</dbReference>
<name>A0A147DTD1_9MICO</name>
<evidence type="ECO:0000256" key="6">
    <source>
        <dbReference type="ARBA" id="ARBA00022552"/>
    </source>
</evidence>
<dbReference type="EMBL" id="LDRC01000013">
    <property type="protein sequence ID" value="KTR53398.1"/>
    <property type="molecule type" value="Genomic_DNA"/>
</dbReference>
<dbReference type="EC" id="2.1.1.193" evidence="3 12"/>
<evidence type="ECO:0000256" key="2">
    <source>
        <dbReference type="ARBA" id="ARBA00005528"/>
    </source>
</evidence>
<accession>A0A147DTD1</accession>
<dbReference type="PANTHER" id="PTHR30027">
    <property type="entry name" value="RIBOSOMAL RNA SMALL SUBUNIT METHYLTRANSFERASE E"/>
    <property type="match status" value="1"/>
</dbReference>
<evidence type="ECO:0000256" key="1">
    <source>
        <dbReference type="ARBA" id="ARBA00004496"/>
    </source>
</evidence>
<comment type="catalytic activity">
    <reaction evidence="11 12">
        <text>uridine(1498) in 16S rRNA + S-adenosyl-L-methionine = N(3)-methyluridine(1498) in 16S rRNA + S-adenosyl-L-homocysteine + H(+)</text>
        <dbReference type="Rhea" id="RHEA:42920"/>
        <dbReference type="Rhea" id="RHEA-COMP:10283"/>
        <dbReference type="Rhea" id="RHEA-COMP:10284"/>
        <dbReference type="ChEBI" id="CHEBI:15378"/>
        <dbReference type="ChEBI" id="CHEBI:57856"/>
        <dbReference type="ChEBI" id="CHEBI:59789"/>
        <dbReference type="ChEBI" id="CHEBI:65315"/>
        <dbReference type="ChEBI" id="CHEBI:74502"/>
        <dbReference type="EC" id="2.1.1.193"/>
    </reaction>
</comment>
<dbReference type="SUPFAM" id="SSF88697">
    <property type="entry name" value="PUA domain-like"/>
    <property type="match status" value="1"/>
</dbReference>
<dbReference type="InterPro" id="IPR046887">
    <property type="entry name" value="RsmE_PUA-like"/>
</dbReference>
<dbReference type="InterPro" id="IPR029028">
    <property type="entry name" value="Alpha/beta_knot_MTases"/>
</dbReference>
<feature type="domain" description="Ribosomal RNA small subunit methyltransferase E methyltransferase" evidence="13">
    <location>
        <begin position="81"/>
        <end position="261"/>
    </location>
</feature>
<evidence type="ECO:0000256" key="5">
    <source>
        <dbReference type="ARBA" id="ARBA00022490"/>
    </source>
</evidence>
<dbReference type="Pfam" id="PF20260">
    <property type="entry name" value="PUA_4"/>
    <property type="match status" value="1"/>
</dbReference>
<dbReference type="RefSeq" id="WP_058748994.1">
    <property type="nucleotide sequence ID" value="NZ_LDRC01000013.1"/>
</dbReference>
<dbReference type="AlphaFoldDB" id="A0A147DTD1"/>
<dbReference type="NCBIfam" id="NF008693">
    <property type="entry name" value="PRK11713.2-3"/>
    <property type="match status" value="1"/>
</dbReference>
<dbReference type="Proteomes" id="UP000072763">
    <property type="component" value="Unassembled WGS sequence"/>
</dbReference>
<dbReference type="InterPro" id="IPR006700">
    <property type="entry name" value="RsmE"/>
</dbReference>